<dbReference type="EMBL" id="JAPQKL010000008">
    <property type="protein sequence ID" value="KAJ5120810.1"/>
    <property type="molecule type" value="Genomic_DNA"/>
</dbReference>
<dbReference type="InterPro" id="IPR004788">
    <property type="entry name" value="Ribose5P_isomerase_type_A"/>
</dbReference>
<dbReference type="Proteomes" id="UP001149079">
    <property type="component" value="Unassembled WGS sequence"/>
</dbReference>
<dbReference type="NCBIfam" id="TIGR00021">
    <property type="entry name" value="rpiA"/>
    <property type="match status" value="1"/>
</dbReference>
<comment type="pathway">
    <text evidence="2">Carbohydrate degradation; pentose phosphate pathway; D-ribose 5-phosphate from D-ribulose 5-phosphate (non-oxidative stage): step 1/1.</text>
</comment>
<dbReference type="Gene3D" id="3.40.50.1360">
    <property type="match status" value="1"/>
</dbReference>
<comment type="catalytic activity">
    <reaction evidence="1">
        <text>aldehydo-D-ribose 5-phosphate = D-ribulose 5-phosphate</text>
        <dbReference type="Rhea" id="RHEA:14657"/>
        <dbReference type="ChEBI" id="CHEBI:58121"/>
        <dbReference type="ChEBI" id="CHEBI:58273"/>
        <dbReference type="EC" id="5.3.1.6"/>
    </reaction>
</comment>
<dbReference type="Pfam" id="PF06026">
    <property type="entry name" value="Rib_5-P_isom_A"/>
    <property type="match status" value="1"/>
</dbReference>
<dbReference type="GO" id="GO:0009052">
    <property type="term" value="P:pentose-phosphate shunt, non-oxidative branch"/>
    <property type="evidence" value="ECO:0007669"/>
    <property type="project" value="InterPro"/>
</dbReference>
<dbReference type="FunFam" id="3.40.50.1360:FF:000014">
    <property type="entry name" value="Ribose 5-phosphate isomerase"/>
    <property type="match status" value="1"/>
</dbReference>
<evidence type="ECO:0000256" key="6">
    <source>
        <dbReference type="ARBA" id="ARBA00023235"/>
    </source>
</evidence>
<reference evidence="9" key="1">
    <citation type="submission" date="2022-11" db="EMBL/GenBank/DDBJ databases">
        <authorList>
            <person name="Petersen C."/>
        </authorList>
    </citation>
    <scope>NUCLEOTIDE SEQUENCE</scope>
    <source>
        <strain evidence="9">IBT 22155</strain>
    </source>
</reference>
<dbReference type="SUPFAM" id="SSF100950">
    <property type="entry name" value="NagB/RpiA/CoA transferase-like"/>
    <property type="match status" value="1"/>
</dbReference>
<dbReference type="PANTHER" id="PTHR11934:SF0">
    <property type="entry name" value="RIBOSE-5-PHOSPHATE ISOMERASE"/>
    <property type="match status" value="1"/>
</dbReference>
<sequence length="276" mass="28980">MSTMSASAVEEAKRAAAKVAVENHYPKNAQWVGIGSGTTIVYVVEAIKALGVDISATKFIPTGYQSKQVIINAGFTAVEFDAIPPGTVLDVAFDGADEVDEDLNCIKGGGACLFQEKIVATQAKEFICVADHRKLQPRLLTNWKAIPVEVAPIAAHRVITKLKELGSVNPVIRPSASVKEGPLKTDQDFFIIDAPFKPLLIKADLEAGHDGNGKDGVWAVETLASKIKAISGVLDVGIFRGLTGPQATAAGGVGGERPVAAYFGMADGTVAVRKAE</sequence>
<reference evidence="9" key="2">
    <citation type="journal article" date="2023" name="IMA Fungus">
        <title>Comparative genomic study of the Penicillium genus elucidates a diverse pangenome and 15 lateral gene transfer events.</title>
        <authorList>
            <person name="Petersen C."/>
            <person name="Sorensen T."/>
            <person name="Nielsen M.R."/>
            <person name="Sondergaard T.E."/>
            <person name="Sorensen J.L."/>
            <person name="Fitzpatrick D.A."/>
            <person name="Frisvad J.C."/>
            <person name="Nielsen K.L."/>
        </authorList>
    </citation>
    <scope>NUCLEOTIDE SEQUENCE</scope>
    <source>
        <strain evidence="9">IBT 22155</strain>
    </source>
</reference>
<dbReference type="InterPro" id="IPR037171">
    <property type="entry name" value="NagB/RpiA_transferase-like"/>
</dbReference>
<evidence type="ECO:0000313" key="9">
    <source>
        <dbReference type="EMBL" id="KAJ5120810.1"/>
    </source>
</evidence>
<dbReference type="SUPFAM" id="SSF75445">
    <property type="entry name" value="D-ribose-5-phosphate isomerase (RpiA), lid domain"/>
    <property type="match status" value="1"/>
</dbReference>
<comment type="similarity">
    <text evidence="3">Belongs to the ribose 5-phosphate isomerase family.</text>
</comment>
<organism evidence="9 10">
    <name type="scientific">Penicillium bovifimosum</name>
    <dbReference type="NCBI Taxonomy" id="126998"/>
    <lineage>
        <taxon>Eukaryota</taxon>
        <taxon>Fungi</taxon>
        <taxon>Dikarya</taxon>
        <taxon>Ascomycota</taxon>
        <taxon>Pezizomycotina</taxon>
        <taxon>Eurotiomycetes</taxon>
        <taxon>Eurotiomycetidae</taxon>
        <taxon>Eurotiales</taxon>
        <taxon>Aspergillaceae</taxon>
        <taxon>Penicillium</taxon>
    </lineage>
</organism>
<evidence type="ECO:0000256" key="5">
    <source>
        <dbReference type="ARBA" id="ARBA00019150"/>
    </source>
</evidence>
<keyword evidence="10" id="KW-1185">Reference proteome</keyword>
<dbReference type="AlphaFoldDB" id="A0A9W9GI13"/>
<dbReference type="GO" id="GO:0004751">
    <property type="term" value="F:ribose-5-phosphate isomerase activity"/>
    <property type="evidence" value="ECO:0007669"/>
    <property type="project" value="UniProtKB-EC"/>
</dbReference>
<dbReference type="OrthoDB" id="1555531at2759"/>
<accession>A0A9W9GI13</accession>
<comment type="caution">
    <text evidence="9">The sequence shown here is derived from an EMBL/GenBank/DDBJ whole genome shotgun (WGS) entry which is preliminary data.</text>
</comment>
<evidence type="ECO:0000256" key="7">
    <source>
        <dbReference type="ARBA" id="ARBA00029734"/>
    </source>
</evidence>
<dbReference type="CDD" id="cd01398">
    <property type="entry name" value="RPI_A"/>
    <property type="match status" value="1"/>
</dbReference>
<evidence type="ECO:0000256" key="1">
    <source>
        <dbReference type="ARBA" id="ARBA00001713"/>
    </source>
</evidence>
<dbReference type="GeneID" id="81410112"/>
<name>A0A9W9GI13_9EURO</name>
<keyword evidence="6 9" id="KW-0413">Isomerase</keyword>
<evidence type="ECO:0000256" key="3">
    <source>
        <dbReference type="ARBA" id="ARBA00008088"/>
    </source>
</evidence>
<gene>
    <name evidence="9" type="ORF">N7515_010198</name>
</gene>
<evidence type="ECO:0000256" key="2">
    <source>
        <dbReference type="ARBA" id="ARBA00004988"/>
    </source>
</evidence>
<dbReference type="EC" id="5.3.1.6" evidence="4"/>
<evidence type="ECO:0000256" key="8">
    <source>
        <dbReference type="ARBA" id="ARBA00032273"/>
    </source>
</evidence>
<protein>
    <recommendedName>
        <fullName evidence="5">Ribose-5-phosphate isomerase</fullName>
        <ecNumber evidence="4">5.3.1.6</ecNumber>
    </recommendedName>
    <alternativeName>
        <fullName evidence="8">D-ribose-5-phosphate ketol-isomerase</fullName>
    </alternativeName>
    <alternativeName>
        <fullName evidence="7">Phosphoriboisomerase</fullName>
    </alternativeName>
</protein>
<proteinExistence type="inferred from homology"/>
<evidence type="ECO:0000313" key="10">
    <source>
        <dbReference type="Proteomes" id="UP001149079"/>
    </source>
</evidence>
<dbReference type="RefSeq" id="XP_056517314.1">
    <property type="nucleotide sequence ID" value="XM_056670941.1"/>
</dbReference>
<evidence type="ECO:0000256" key="4">
    <source>
        <dbReference type="ARBA" id="ARBA00011959"/>
    </source>
</evidence>
<dbReference type="GO" id="GO:0006014">
    <property type="term" value="P:D-ribose metabolic process"/>
    <property type="evidence" value="ECO:0007669"/>
    <property type="project" value="TreeGrafter"/>
</dbReference>
<dbReference type="GO" id="GO:0005737">
    <property type="term" value="C:cytoplasm"/>
    <property type="evidence" value="ECO:0007669"/>
    <property type="project" value="TreeGrafter"/>
</dbReference>
<dbReference type="PANTHER" id="PTHR11934">
    <property type="entry name" value="RIBOSE-5-PHOSPHATE ISOMERASE"/>
    <property type="match status" value="1"/>
</dbReference>
<dbReference type="Gene3D" id="3.30.70.260">
    <property type="match status" value="1"/>
</dbReference>